<dbReference type="EMBL" id="AZAC01000033">
    <property type="protein sequence ID" value="KIX12348.1"/>
    <property type="molecule type" value="Genomic_DNA"/>
</dbReference>
<dbReference type="PANTHER" id="PTHR11986">
    <property type="entry name" value="AMINOTRANSFERASE CLASS III"/>
    <property type="match status" value="1"/>
</dbReference>
<dbReference type="AlphaFoldDB" id="A0A0D2HPA2"/>
<comment type="cofactor">
    <cofactor evidence="1">
        <name>pyridoxal 5'-phosphate</name>
        <dbReference type="ChEBI" id="CHEBI:597326"/>
    </cofactor>
</comment>
<keyword evidence="7" id="KW-1185">Reference proteome</keyword>
<dbReference type="GO" id="GO:0008483">
    <property type="term" value="F:transaminase activity"/>
    <property type="evidence" value="ECO:0007669"/>
    <property type="project" value="UniProtKB-KW"/>
</dbReference>
<dbReference type="Gene3D" id="3.40.640.10">
    <property type="entry name" value="Type I PLP-dependent aspartate aminotransferase-like (Major domain)"/>
    <property type="match status" value="1"/>
</dbReference>
<reference evidence="6 7" key="1">
    <citation type="submission" date="2013-11" db="EMBL/GenBank/DDBJ databases">
        <title>Metagenomic analysis of a methanogenic consortium involved in long chain n-alkane degradation.</title>
        <authorList>
            <person name="Davidova I.A."/>
            <person name="Callaghan A.V."/>
            <person name="Wawrik B."/>
            <person name="Pruitt S."/>
            <person name="Marks C."/>
            <person name="Duncan K.E."/>
            <person name="Suflita J.M."/>
        </authorList>
    </citation>
    <scope>NUCLEOTIDE SEQUENCE [LARGE SCALE GENOMIC DNA]</scope>
    <source>
        <strain evidence="6 7">SPR</strain>
    </source>
</reference>
<name>A0A0D2HPA2_9BACT</name>
<dbReference type="InParanoid" id="A0A0D2HPA2"/>
<evidence type="ECO:0000256" key="1">
    <source>
        <dbReference type="ARBA" id="ARBA00001933"/>
    </source>
</evidence>
<keyword evidence="2" id="KW-0032">Aminotransferase</keyword>
<sequence>MNSLLLCHPHNDLEFVKGRNANLYTAGGERYLDLEAGIWCTALGHGHEKIAAALKEQYTSLANLGIRFDNPLAQKASAMVLELTRMPQGKAVFLSSGSEAVEFGIKAAALATGRHRFVALKQTYLGAYGRAGNRETASWLNLDAAKCLKCADPDNCTECDVLRDQDFSEIAAFVLEPGSGLGQVRFFPERMIQAVTDLIRRVGGLVVLDEVTTGMGRTGRWFGYEHYGIRPDIVCLGKGLGNGYPVSCVAVESKVAEVLQSSGFRHAQSHQNDPLGCVVACIVIEEMKRLNLVERAGRLGEFWGADLKRALEGFSQFKEIRGKGLMLAIELGEEQSVNMAERLFEGLIKRKIICGYSPGANAIRFLPALTIDKQDLAQTTEAVYQVMLEF</sequence>
<dbReference type="Pfam" id="PF00202">
    <property type="entry name" value="Aminotran_3"/>
    <property type="match status" value="1"/>
</dbReference>
<evidence type="ECO:0000313" key="6">
    <source>
        <dbReference type="EMBL" id="KIX12348.1"/>
    </source>
</evidence>
<dbReference type="InterPro" id="IPR005814">
    <property type="entry name" value="Aminotrans_3"/>
</dbReference>
<dbReference type="InterPro" id="IPR015422">
    <property type="entry name" value="PyrdxlP-dep_Trfase_small"/>
</dbReference>
<dbReference type="Gene3D" id="3.90.1150.10">
    <property type="entry name" value="Aspartate Aminotransferase, domain 1"/>
    <property type="match status" value="1"/>
</dbReference>
<evidence type="ECO:0000256" key="5">
    <source>
        <dbReference type="RuleBase" id="RU003560"/>
    </source>
</evidence>
<gene>
    <name evidence="6" type="ORF">X474_19300</name>
</gene>
<dbReference type="PROSITE" id="PS00600">
    <property type="entry name" value="AA_TRANSFER_CLASS_3"/>
    <property type="match status" value="1"/>
</dbReference>
<evidence type="ECO:0000256" key="3">
    <source>
        <dbReference type="ARBA" id="ARBA00022679"/>
    </source>
</evidence>
<dbReference type="PIRSF" id="PIRSF000521">
    <property type="entry name" value="Transaminase_4ab_Lys_Orn"/>
    <property type="match status" value="1"/>
</dbReference>
<dbReference type="InterPro" id="IPR015421">
    <property type="entry name" value="PyrdxlP-dep_Trfase_major"/>
</dbReference>
<dbReference type="GO" id="GO:0030170">
    <property type="term" value="F:pyridoxal phosphate binding"/>
    <property type="evidence" value="ECO:0007669"/>
    <property type="project" value="InterPro"/>
</dbReference>
<organism evidence="6 7">
    <name type="scientific">Dethiosulfatarculus sandiegensis</name>
    <dbReference type="NCBI Taxonomy" id="1429043"/>
    <lineage>
        <taxon>Bacteria</taxon>
        <taxon>Pseudomonadati</taxon>
        <taxon>Thermodesulfobacteriota</taxon>
        <taxon>Desulfarculia</taxon>
        <taxon>Desulfarculales</taxon>
        <taxon>Desulfarculaceae</taxon>
        <taxon>Dethiosulfatarculus</taxon>
    </lineage>
</organism>
<dbReference type="STRING" id="1429043.X474_19300"/>
<dbReference type="PANTHER" id="PTHR11986:SF79">
    <property type="entry name" value="ACETYLORNITHINE AMINOTRANSFERASE, MITOCHONDRIAL"/>
    <property type="match status" value="1"/>
</dbReference>
<evidence type="ECO:0000313" key="7">
    <source>
        <dbReference type="Proteomes" id="UP000032233"/>
    </source>
</evidence>
<protein>
    <recommendedName>
        <fullName evidence="8">Aminotransferase class III</fullName>
    </recommendedName>
</protein>
<evidence type="ECO:0000256" key="4">
    <source>
        <dbReference type="ARBA" id="ARBA00022898"/>
    </source>
</evidence>
<dbReference type="InterPro" id="IPR050103">
    <property type="entry name" value="Class-III_PLP-dep_AT"/>
</dbReference>
<dbReference type="GO" id="GO:0042802">
    <property type="term" value="F:identical protein binding"/>
    <property type="evidence" value="ECO:0007669"/>
    <property type="project" value="TreeGrafter"/>
</dbReference>
<dbReference type="OrthoDB" id="9801834at2"/>
<dbReference type="SUPFAM" id="SSF53383">
    <property type="entry name" value="PLP-dependent transferases"/>
    <property type="match status" value="1"/>
</dbReference>
<keyword evidence="3" id="KW-0808">Transferase</keyword>
<dbReference type="CDD" id="cd00610">
    <property type="entry name" value="OAT_like"/>
    <property type="match status" value="1"/>
</dbReference>
<dbReference type="Proteomes" id="UP000032233">
    <property type="component" value="Unassembled WGS sequence"/>
</dbReference>
<accession>A0A0D2HPA2</accession>
<keyword evidence="4 5" id="KW-0663">Pyridoxal phosphate</keyword>
<proteinExistence type="inferred from homology"/>
<evidence type="ECO:0008006" key="8">
    <source>
        <dbReference type="Google" id="ProtNLM"/>
    </source>
</evidence>
<dbReference type="InterPro" id="IPR049704">
    <property type="entry name" value="Aminotrans_3_PPA_site"/>
</dbReference>
<dbReference type="InterPro" id="IPR015424">
    <property type="entry name" value="PyrdxlP-dep_Trfase"/>
</dbReference>
<comment type="similarity">
    <text evidence="5">Belongs to the class-III pyridoxal-phosphate-dependent aminotransferase family.</text>
</comment>
<evidence type="ECO:0000256" key="2">
    <source>
        <dbReference type="ARBA" id="ARBA00022576"/>
    </source>
</evidence>
<comment type="caution">
    <text evidence="6">The sequence shown here is derived from an EMBL/GenBank/DDBJ whole genome shotgun (WGS) entry which is preliminary data.</text>
</comment>
<dbReference type="RefSeq" id="WP_052515352.1">
    <property type="nucleotide sequence ID" value="NZ_AZAC01000033.1"/>
</dbReference>